<keyword evidence="3" id="KW-1185">Reference proteome</keyword>
<dbReference type="EMBL" id="CADCXU010005972">
    <property type="protein sequence ID" value="CAA9997815.1"/>
    <property type="molecule type" value="Genomic_DNA"/>
</dbReference>
<proteinExistence type="predicted"/>
<feature type="compositionally biased region" description="Polar residues" evidence="1">
    <location>
        <begin position="88"/>
        <end position="99"/>
    </location>
</feature>
<evidence type="ECO:0000256" key="1">
    <source>
        <dbReference type="SAM" id="MobiDB-lite"/>
    </source>
</evidence>
<reference evidence="2 3" key="1">
    <citation type="submission" date="2020-02" db="EMBL/GenBank/DDBJ databases">
        <authorList>
            <person name="Ferguson B K."/>
        </authorList>
    </citation>
    <scope>NUCLEOTIDE SEQUENCE [LARGE SCALE GENOMIC DNA]</scope>
</reference>
<gene>
    <name evidence="2" type="ORF">NTEN_LOCUS4109</name>
</gene>
<evidence type="ECO:0000313" key="3">
    <source>
        <dbReference type="Proteomes" id="UP000479000"/>
    </source>
</evidence>
<protein>
    <submittedName>
        <fullName evidence="2">Uncharacterized protein</fullName>
    </submittedName>
</protein>
<evidence type="ECO:0000313" key="2">
    <source>
        <dbReference type="EMBL" id="CAA9997815.1"/>
    </source>
</evidence>
<dbReference type="Proteomes" id="UP000479000">
    <property type="component" value="Unassembled WGS sequence"/>
</dbReference>
<accession>A0A6H5G669</accession>
<organism evidence="2 3">
    <name type="scientific">Nesidiocoris tenuis</name>
    <dbReference type="NCBI Taxonomy" id="355587"/>
    <lineage>
        <taxon>Eukaryota</taxon>
        <taxon>Metazoa</taxon>
        <taxon>Ecdysozoa</taxon>
        <taxon>Arthropoda</taxon>
        <taxon>Hexapoda</taxon>
        <taxon>Insecta</taxon>
        <taxon>Pterygota</taxon>
        <taxon>Neoptera</taxon>
        <taxon>Paraneoptera</taxon>
        <taxon>Hemiptera</taxon>
        <taxon>Heteroptera</taxon>
        <taxon>Panheteroptera</taxon>
        <taxon>Cimicomorpha</taxon>
        <taxon>Miridae</taxon>
        <taxon>Dicyphina</taxon>
        <taxon>Nesidiocoris</taxon>
    </lineage>
</organism>
<feature type="region of interest" description="Disordered" evidence="1">
    <location>
        <begin position="18"/>
        <end position="100"/>
    </location>
</feature>
<dbReference type="AlphaFoldDB" id="A0A6H5G669"/>
<sequence>MLKINGDMTVLVNALLHVRQPSNRRERGGNDQPIRDAISGVTRTAQTATADRRVRRPSRPPTVASADRRVQLPSRPPTVSQSRDRQGQTRLPTSQTPTVKDSIIETFKPAVTATPIWTDA</sequence>
<name>A0A6H5G669_9HEMI</name>